<dbReference type="InterPro" id="IPR057326">
    <property type="entry name" value="KR_dom"/>
</dbReference>
<dbReference type="Pfam" id="PF00106">
    <property type="entry name" value="adh_short"/>
    <property type="match status" value="1"/>
</dbReference>
<dbReference type="PANTHER" id="PTHR44196:SF1">
    <property type="entry name" value="DEHYDROGENASE_REDUCTASE SDR FAMILY MEMBER 7B"/>
    <property type="match status" value="1"/>
</dbReference>
<dbReference type="AlphaFoldDB" id="A0A1H3XCW4"/>
<dbReference type="CDD" id="cd05233">
    <property type="entry name" value="SDR_c"/>
    <property type="match status" value="1"/>
</dbReference>
<evidence type="ECO:0000259" key="4">
    <source>
        <dbReference type="SMART" id="SM00822"/>
    </source>
</evidence>
<dbReference type="NCBIfam" id="NF006565">
    <property type="entry name" value="PRK09072.1"/>
    <property type="match status" value="1"/>
</dbReference>
<dbReference type="PRINTS" id="PR00080">
    <property type="entry name" value="SDRFAMILY"/>
</dbReference>
<dbReference type="InterPro" id="IPR036291">
    <property type="entry name" value="NAD(P)-bd_dom_sf"/>
</dbReference>
<dbReference type="STRING" id="1122198.SAMN02745729_10196"/>
<dbReference type="Gene3D" id="3.40.50.720">
    <property type="entry name" value="NAD(P)-binding Rossmann-like Domain"/>
    <property type="match status" value="1"/>
</dbReference>
<organism evidence="5 6">
    <name type="scientific">Marinobacterium iners DSM 11526</name>
    <dbReference type="NCBI Taxonomy" id="1122198"/>
    <lineage>
        <taxon>Bacteria</taxon>
        <taxon>Pseudomonadati</taxon>
        <taxon>Pseudomonadota</taxon>
        <taxon>Gammaproteobacteria</taxon>
        <taxon>Oceanospirillales</taxon>
        <taxon>Oceanospirillaceae</taxon>
        <taxon>Marinobacterium</taxon>
    </lineage>
</organism>
<dbReference type="SMART" id="SM00822">
    <property type="entry name" value="PKS_KR"/>
    <property type="match status" value="1"/>
</dbReference>
<feature type="domain" description="Ketoreductase" evidence="4">
    <location>
        <begin position="6"/>
        <end position="189"/>
    </location>
</feature>
<dbReference type="PANTHER" id="PTHR44196">
    <property type="entry name" value="DEHYDROGENASE/REDUCTASE SDR FAMILY MEMBER 7B"/>
    <property type="match status" value="1"/>
</dbReference>
<dbReference type="SUPFAM" id="SSF51735">
    <property type="entry name" value="NAD(P)-binding Rossmann-fold domains"/>
    <property type="match status" value="1"/>
</dbReference>
<keyword evidence="2" id="KW-0560">Oxidoreductase</keyword>
<protein>
    <submittedName>
        <fullName evidence="5">Short-chain dehydrogenase</fullName>
    </submittedName>
</protein>
<reference evidence="6" key="1">
    <citation type="submission" date="2016-10" db="EMBL/GenBank/DDBJ databases">
        <authorList>
            <person name="Varghese N."/>
            <person name="Submissions S."/>
        </authorList>
    </citation>
    <scope>NUCLEOTIDE SEQUENCE [LARGE SCALE GENOMIC DNA]</scope>
    <source>
        <strain evidence="6">DSM 11526</strain>
    </source>
</reference>
<sequence length="269" mass="28987">MQFDRRHILITGASGGIGSALARALATEKASLLLHGRNRNTLTALADECRQLGAREVQVCSADLATTEGRAVLIDHVQSSFSKLDTLINNAGISRFQVFEQQTPEQIEQLLTTNINAPILLTRALISPLLETAGESPVILNIGSAFGALGFPGYSTYCASKAAIRLFSEALAREFSDTPLRVQYLAPRATRTDINSDSTNAMLAATGSASDSPELVAQIALKLLRSGQAQMTIGWPEKLLVRLNGLRPEMISAVLNRQLGKIKPFAKHH</sequence>
<evidence type="ECO:0000256" key="1">
    <source>
        <dbReference type="ARBA" id="ARBA00006484"/>
    </source>
</evidence>
<dbReference type="InterPro" id="IPR002347">
    <property type="entry name" value="SDR_fam"/>
</dbReference>
<name>A0A1H3XCW4_9GAMM</name>
<dbReference type="RefSeq" id="WP_091821374.1">
    <property type="nucleotide sequence ID" value="NZ_FNRJ01000001.1"/>
</dbReference>
<dbReference type="GO" id="GO:0016491">
    <property type="term" value="F:oxidoreductase activity"/>
    <property type="evidence" value="ECO:0007669"/>
    <property type="project" value="UniProtKB-KW"/>
</dbReference>
<evidence type="ECO:0000313" key="5">
    <source>
        <dbReference type="EMBL" id="SDZ96514.1"/>
    </source>
</evidence>
<gene>
    <name evidence="5" type="ORF">SAMN02745729_10196</name>
</gene>
<evidence type="ECO:0000256" key="2">
    <source>
        <dbReference type="ARBA" id="ARBA00023002"/>
    </source>
</evidence>
<keyword evidence="6" id="KW-1185">Reference proteome</keyword>
<comment type="similarity">
    <text evidence="1 3">Belongs to the short-chain dehydrogenases/reductases (SDR) family.</text>
</comment>
<dbReference type="OrthoDB" id="7301144at2"/>
<evidence type="ECO:0000313" key="6">
    <source>
        <dbReference type="Proteomes" id="UP000242469"/>
    </source>
</evidence>
<evidence type="ECO:0000256" key="3">
    <source>
        <dbReference type="RuleBase" id="RU000363"/>
    </source>
</evidence>
<dbReference type="PROSITE" id="PS00061">
    <property type="entry name" value="ADH_SHORT"/>
    <property type="match status" value="1"/>
</dbReference>
<dbReference type="GO" id="GO:0016020">
    <property type="term" value="C:membrane"/>
    <property type="evidence" value="ECO:0007669"/>
    <property type="project" value="TreeGrafter"/>
</dbReference>
<dbReference type="PRINTS" id="PR00081">
    <property type="entry name" value="GDHRDH"/>
</dbReference>
<accession>A0A1H3XCW4</accession>
<dbReference type="Proteomes" id="UP000242469">
    <property type="component" value="Unassembled WGS sequence"/>
</dbReference>
<dbReference type="EMBL" id="FNRJ01000001">
    <property type="protein sequence ID" value="SDZ96514.1"/>
    <property type="molecule type" value="Genomic_DNA"/>
</dbReference>
<proteinExistence type="inferred from homology"/>
<dbReference type="InterPro" id="IPR020904">
    <property type="entry name" value="Sc_DH/Rdtase_CS"/>
</dbReference>